<dbReference type="EMBL" id="JAQQBR010000002">
    <property type="protein sequence ID" value="KAK0180542.1"/>
    <property type="molecule type" value="Genomic_DNA"/>
</dbReference>
<dbReference type="Proteomes" id="UP001168972">
    <property type="component" value="Unassembled WGS sequence"/>
</dbReference>
<feature type="compositionally biased region" description="Basic residues" evidence="1">
    <location>
        <begin position="267"/>
        <end position="277"/>
    </location>
</feature>
<feature type="compositionally biased region" description="Basic and acidic residues" evidence="1">
    <location>
        <begin position="137"/>
        <end position="146"/>
    </location>
</feature>
<feature type="region of interest" description="Disordered" evidence="1">
    <location>
        <begin position="838"/>
        <end position="883"/>
    </location>
</feature>
<feature type="compositionally biased region" description="Polar residues" evidence="1">
    <location>
        <begin position="374"/>
        <end position="384"/>
    </location>
</feature>
<evidence type="ECO:0000313" key="3">
    <source>
        <dbReference type="Proteomes" id="UP001168972"/>
    </source>
</evidence>
<sequence length="883" mass="99563">MLNFGIYNFVGSINAMVFGNNKFRIRRISPVSPQQGHLSVAERINELEKQQQQQMRYTYLDPDKRHRVSDPTLKAIQKKALLSFYERHHQSSWRSEPQLTQETSPTTQSPPPQPPPRPRPPSSRRASSASDYASGSWRDKTNKPHNNELPSPKHQHSNSCGSLSTDLLGPVIVGPAISIDDWVPERPPKKPHLRAVYNDRVPSPDLPPPSPPTVTENEVLNCDDPLPPPPPPITDLNERNLDTPKDYTQHEDTKRHCRSQQIERSSTRRSKHNKRVNKSSTVSSPMQNNTKSHINDNNFIRGATLKSSDPEHSNENNITPCYSTHKIITTGRSSLRYPSTDKLMINGRVSSTRRIPDERNMSRPPARLPDLISQRYSDSGNQRPAPQVPVESRIIRQESMRVESTRMDASGLLNTENDRLEHCLGQRPQPQVPKNNGIDKSTAPYLSSSIQQTSRPNYLALSESTKNSKYPENAGYPVNTPVKTSYEANAKLLAESNPQKYHEPPKYSSNHHQRHIDPVGQRNYYVLPPKYMDVPKQQYSDRYPVSPGSPPPPPLAPRQKTPGRKSLPVPPRPAPPQQSLQGLRRDSEAVSQRPEPSWEETCREGRDSVVTTSSGGSASSSETLKWHGSMSDVSVSSGLPSRQVNNDTWPHGSMSDVSSVNGIMGIQKTDNNDEKWQGSINNVNSSMINHSSIVKHRHNNDNKWQDNKWQMTMNDRNCKLINSRTSLPGVISHCASVNDVCQAITGRETKWQESSIDDEPVHERTKGIQRGWESCLNVDQARYNHNSRLTLHSPTSHSQQQLKQNNIPDADEWNTLHGSMSDVSQANTSIHGNSKQLIAHSARVQTPQRHHSESVLYLDRERNQRKLYPISTTQPQETGQSTR</sequence>
<protein>
    <submittedName>
        <fullName evidence="2">Uncharacterized protein</fullName>
    </submittedName>
</protein>
<keyword evidence="3" id="KW-1185">Reference proteome</keyword>
<feature type="compositionally biased region" description="Polar residues" evidence="1">
    <location>
        <begin position="278"/>
        <end position="296"/>
    </location>
</feature>
<feature type="region of interest" description="Disordered" evidence="1">
    <location>
        <begin position="180"/>
        <end position="296"/>
    </location>
</feature>
<feature type="compositionally biased region" description="Pro residues" evidence="1">
    <location>
        <begin position="108"/>
        <end position="121"/>
    </location>
</feature>
<feature type="compositionally biased region" description="Polar residues" evidence="1">
    <location>
        <begin position="870"/>
        <end position="883"/>
    </location>
</feature>
<feature type="compositionally biased region" description="Polar residues" evidence="1">
    <location>
        <begin position="631"/>
        <end position="648"/>
    </location>
</feature>
<feature type="compositionally biased region" description="Basic and acidic residues" evidence="1">
    <location>
        <begin position="850"/>
        <end position="864"/>
    </location>
</feature>
<feature type="region of interest" description="Disordered" evidence="1">
    <location>
        <begin position="91"/>
        <end position="162"/>
    </location>
</feature>
<feature type="compositionally biased region" description="Low complexity" evidence="1">
    <location>
        <begin position="97"/>
        <end position="107"/>
    </location>
</feature>
<reference evidence="2" key="2">
    <citation type="submission" date="2023-03" db="EMBL/GenBank/DDBJ databases">
        <authorList>
            <person name="Inwood S.N."/>
            <person name="Skelly J.G."/>
            <person name="Guhlin J."/>
            <person name="Harrop T.W.R."/>
            <person name="Goldson S.G."/>
            <person name="Dearden P.K."/>
        </authorList>
    </citation>
    <scope>NUCLEOTIDE SEQUENCE</scope>
    <source>
        <strain evidence="2">Lincoln</strain>
        <tissue evidence="2">Whole body</tissue>
    </source>
</reference>
<accession>A0AA39G2X4</accession>
<feature type="region of interest" description="Disordered" evidence="1">
    <location>
        <begin position="351"/>
        <end position="389"/>
    </location>
</feature>
<evidence type="ECO:0000313" key="2">
    <source>
        <dbReference type="EMBL" id="KAK0180542.1"/>
    </source>
</evidence>
<proteinExistence type="predicted"/>
<name>A0AA39G2X4_MICHY</name>
<feature type="region of interest" description="Disordered" evidence="1">
    <location>
        <begin position="422"/>
        <end position="457"/>
    </location>
</feature>
<feature type="compositionally biased region" description="Low complexity" evidence="1">
    <location>
        <begin position="608"/>
        <end position="621"/>
    </location>
</feature>
<reference evidence="2" key="1">
    <citation type="journal article" date="2023" name="bioRxiv">
        <title>Scaffold-level genome assemblies of two parasitoid biocontrol wasps reveal the parthenogenesis mechanism and an associated novel virus.</title>
        <authorList>
            <person name="Inwood S."/>
            <person name="Skelly J."/>
            <person name="Guhlin J."/>
            <person name="Harrop T."/>
            <person name="Goldson S."/>
            <person name="Dearden P."/>
        </authorList>
    </citation>
    <scope>NUCLEOTIDE SEQUENCE</scope>
    <source>
        <strain evidence="2">Lincoln</strain>
        <tissue evidence="2">Whole body</tissue>
    </source>
</reference>
<comment type="caution">
    <text evidence="2">The sequence shown here is derived from an EMBL/GenBank/DDBJ whole genome shotgun (WGS) entry which is preliminary data.</text>
</comment>
<organism evidence="2 3">
    <name type="scientific">Microctonus hyperodae</name>
    <name type="common">Parasitoid wasp</name>
    <dbReference type="NCBI Taxonomy" id="165561"/>
    <lineage>
        <taxon>Eukaryota</taxon>
        <taxon>Metazoa</taxon>
        <taxon>Ecdysozoa</taxon>
        <taxon>Arthropoda</taxon>
        <taxon>Hexapoda</taxon>
        <taxon>Insecta</taxon>
        <taxon>Pterygota</taxon>
        <taxon>Neoptera</taxon>
        <taxon>Endopterygota</taxon>
        <taxon>Hymenoptera</taxon>
        <taxon>Apocrita</taxon>
        <taxon>Ichneumonoidea</taxon>
        <taxon>Braconidae</taxon>
        <taxon>Euphorinae</taxon>
        <taxon>Microctonus</taxon>
    </lineage>
</organism>
<feature type="compositionally biased region" description="Basic and acidic residues" evidence="1">
    <location>
        <begin position="236"/>
        <end position="254"/>
    </location>
</feature>
<dbReference type="AlphaFoldDB" id="A0AA39G2X4"/>
<feature type="compositionally biased region" description="Polar residues" evidence="1">
    <location>
        <begin position="444"/>
        <end position="457"/>
    </location>
</feature>
<evidence type="ECO:0000256" key="1">
    <source>
        <dbReference type="SAM" id="MobiDB-lite"/>
    </source>
</evidence>
<feature type="compositionally biased region" description="Pro residues" evidence="1">
    <location>
        <begin position="547"/>
        <end position="556"/>
    </location>
</feature>
<gene>
    <name evidence="2" type="ORF">PV327_002910</name>
</gene>
<feature type="region of interest" description="Disordered" evidence="1">
    <location>
        <begin position="538"/>
        <end position="656"/>
    </location>
</feature>